<keyword evidence="1" id="KW-0812">Transmembrane</keyword>
<dbReference type="RefSeq" id="WP_264850379.1">
    <property type="nucleotide sequence ID" value="NZ_BRXR01000001.1"/>
</dbReference>
<feature type="transmembrane region" description="Helical" evidence="1">
    <location>
        <begin position="295"/>
        <end position="314"/>
    </location>
</feature>
<name>A0ABQ5N7D3_9CLOT</name>
<dbReference type="Proteomes" id="UP001208567">
    <property type="component" value="Unassembled WGS sequence"/>
</dbReference>
<feature type="transmembrane region" description="Helical" evidence="1">
    <location>
        <begin position="188"/>
        <end position="208"/>
    </location>
</feature>
<organism evidence="2 3">
    <name type="scientific">Clostridium omnivorum</name>
    <dbReference type="NCBI Taxonomy" id="1604902"/>
    <lineage>
        <taxon>Bacteria</taxon>
        <taxon>Bacillati</taxon>
        <taxon>Bacillota</taxon>
        <taxon>Clostridia</taxon>
        <taxon>Eubacteriales</taxon>
        <taxon>Clostridiaceae</taxon>
        <taxon>Clostridium</taxon>
    </lineage>
</organism>
<feature type="transmembrane region" description="Helical" evidence="1">
    <location>
        <begin position="261"/>
        <end position="283"/>
    </location>
</feature>
<evidence type="ECO:0000256" key="1">
    <source>
        <dbReference type="SAM" id="Phobius"/>
    </source>
</evidence>
<protein>
    <submittedName>
        <fullName evidence="2">Membrane protein</fullName>
    </submittedName>
</protein>
<reference evidence="2 3" key="1">
    <citation type="journal article" date="2024" name="Int. J. Syst. Evol. Microbiol.">
        <title>Clostridium omnivorum sp. nov., isolated from anoxic soil under the treatment of reductive soil disinfestation.</title>
        <authorList>
            <person name="Ueki A."/>
            <person name="Tonouchi A."/>
            <person name="Kaku N."/>
            <person name="Honma S."/>
            <person name="Ueki K."/>
        </authorList>
    </citation>
    <scope>NUCLEOTIDE SEQUENCE [LARGE SCALE GENOMIC DNA]</scope>
    <source>
        <strain evidence="2 3">E14</strain>
    </source>
</reference>
<feature type="transmembrane region" description="Helical" evidence="1">
    <location>
        <begin position="161"/>
        <end position="181"/>
    </location>
</feature>
<dbReference type="InterPro" id="IPR002798">
    <property type="entry name" value="SpoIIM-like"/>
</dbReference>
<dbReference type="Pfam" id="PF01944">
    <property type="entry name" value="SpoIIM"/>
    <property type="match status" value="1"/>
</dbReference>
<feature type="transmembrane region" description="Helical" evidence="1">
    <location>
        <begin position="214"/>
        <end position="240"/>
    </location>
</feature>
<dbReference type="EMBL" id="BRXR01000001">
    <property type="protein sequence ID" value="GLC31097.1"/>
    <property type="molecule type" value="Genomic_DNA"/>
</dbReference>
<dbReference type="PANTHER" id="PTHR35337">
    <property type="entry name" value="SLR1478 PROTEIN"/>
    <property type="match status" value="1"/>
</dbReference>
<sequence>MKEDHFIKINSNKWKELEDYSNKVNKKGVKALPSSDIKKFLELFRQCSHNLAYARTHYPESNTVIYLNSIVGKCHSHIYAVDKTSFKDILSYICYGFPKKLKEERLYIIISFLFFLAGALISLGLVIYNTDNSLIFLPQNMVEGVKSGQAGSGGQWNYPLVSSQIMVNNITVSLKAFALGITLGLGTIYVLFFNGATLGSLTALIYMYGSPKNYWSLILPHGVFELTAIFISGAAGLMIAKSLIIPGEYSRKHALIFGAKRAVSLIAGVVIMLVIAGIIEGFFTPLDISANIKLLFAAITAIILIVYFSIPYFIKK</sequence>
<keyword evidence="3" id="KW-1185">Reference proteome</keyword>
<keyword evidence="1" id="KW-1133">Transmembrane helix</keyword>
<evidence type="ECO:0000313" key="2">
    <source>
        <dbReference type="EMBL" id="GLC31097.1"/>
    </source>
</evidence>
<comment type="caution">
    <text evidence="2">The sequence shown here is derived from an EMBL/GenBank/DDBJ whole genome shotgun (WGS) entry which is preliminary data.</text>
</comment>
<keyword evidence="1" id="KW-0472">Membrane</keyword>
<proteinExistence type="predicted"/>
<evidence type="ECO:0000313" key="3">
    <source>
        <dbReference type="Proteomes" id="UP001208567"/>
    </source>
</evidence>
<dbReference type="PANTHER" id="PTHR35337:SF1">
    <property type="entry name" value="SLR1478 PROTEIN"/>
    <property type="match status" value="1"/>
</dbReference>
<gene>
    <name evidence="2" type="ORF">bsdE14_25070</name>
</gene>
<feature type="transmembrane region" description="Helical" evidence="1">
    <location>
        <begin position="106"/>
        <end position="128"/>
    </location>
</feature>
<accession>A0ABQ5N7D3</accession>